<feature type="transmembrane region" description="Helical" evidence="2">
    <location>
        <begin position="115"/>
        <end position="138"/>
    </location>
</feature>
<evidence type="ECO:0000256" key="2">
    <source>
        <dbReference type="SAM" id="Phobius"/>
    </source>
</evidence>
<keyword evidence="2" id="KW-1133">Transmembrane helix</keyword>
<keyword evidence="2" id="KW-0472">Membrane</keyword>
<dbReference type="Proteomes" id="UP000507470">
    <property type="component" value="Unassembled WGS sequence"/>
</dbReference>
<reference evidence="3 4" key="1">
    <citation type="submission" date="2020-06" db="EMBL/GenBank/DDBJ databases">
        <authorList>
            <person name="Li R."/>
            <person name="Bekaert M."/>
        </authorList>
    </citation>
    <scope>NUCLEOTIDE SEQUENCE [LARGE SCALE GENOMIC DNA]</scope>
    <source>
        <strain evidence="4">wild</strain>
    </source>
</reference>
<organism evidence="3 4">
    <name type="scientific">Mytilus coruscus</name>
    <name type="common">Sea mussel</name>
    <dbReference type="NCBI Taxonomy" id="42192"/>
    <lineage>
        <taxon>Eukaryota</taxon>
        <taxon>Metazoa</taxon>
        <taxon>Spiralia</taxon>
        <taxon>Lophotrochozoa</taxon>
        <taxon>Mollusca</taxon>
        <taxon>Bivalvia</taxon>
        <taxon>Autobranchia</taxon>
        <taxon>Pteriomorphia</taxon>
        <taxon>Mytilida</taxon>
        <taxon>Mytiloidea</taxon>
        <taxon>Mytilidae</taxon>
        <taxon>Mytilinae</taxon>
        <taxon>Mytilus</taxon>
    </lineage>
</organism>
<feature type="compositionally biased region" description="Basic and acidic residues" evidence="1">
    <location>
        <begin position="1"/>
        <end position="10"/>
    </location>
</feature>
<proteinExistence type="predicted"/>
<sequence>MDSFHSEEQYPVRSSYGDPSLNPSYHSNQQRTALPYMTSAIPPSSPTTNQLPRKTKRESIKVILTRICSAILIVLDCVSDWMQYYDIKPPLEDLVGSNENSETDCVNKDDIVNKYMYFTIAGTVLSMVQLANIIFQIYCEVLFRRERKTGEGSDEKTFGEKLDEKMKYPKKLLDGRTETFYSMLFIEIPQGLILLGYENACVSSCVVTNKNMKKRITAAVNGGMALLNNAFRFLTCSNLCEETVVDDGNDKSKCVGCLRSIFKCLCPCLCCFHRYVYNF</sequence>
<keyword evidence="4" id="KW-1185">Reference proteome</keyword>
<feature type="transmembrane region" description="Helical" evidence="2">
    <location>
        <begin position="63"/>
        <end position="84"/>
    </location>
</feature>
<protein>
    <submittedName>
        <fullName evidence="3">Uncharacterized protein</fullName>
    </submittedName>
</protein>
<gene>
    <name evidence="3" type="ORF">MCOR_18381</name>
</gene>
<keyword evidence="2" id="KW-0812">Transmembrane</keyword>
<evidence type="ECO:0000256" key="1">
    <source>
        <dbReference type="SAM" id="MobiDB-lite"/>
    </source>
</evidence>
<dbReference type="EMBL" id="CACVKT020003242">
    <property type="protein sequence ID" value="CAC5382561.1"/>
    <property type="molecule type" value="Genomic_DNA"/>
</dbReference>
<feature type="region of interest" description="Disordered" evidence="1">
    <location>
        <begin position="1"/>
        <end position="28"/>
    </location>
</feature>
<evidence type="ECO:0000313" key="3">
    <source>
        <dbReference type="EMBL" id="CAC5382561.1"/>
    </source>
</evidence>
<dbReference type="AlphaFoldDB" id="A0A6J8BGP0"/>
<dbReference type="OrthoDB" id="6159517at2759"/>
<accession>A0A6J8BGP0</accession>
<name>A0A6J8BGP0_MYTCO</name>
<evidence type="ECO:0000313" key="4">
    <source>
        <dbReference type="Proteomes" id="UP000507470"/>
    </source>
</evidence>